<evidence type="ECO:0000259" key="14">
    <source>
        <dbReference type="PROSITE" id="PS50109"/>
    </source>
</evidence>
<feature type="modified residue" description="4-aspartylphosphate" evidence="12">
    <location>
        <position position="1175"/>
    </location>
</feature>
<dbReference type="Pfam" id="PF12833">
    <property type="entry name" value="HTH_18"/>
    <property type="match status" value="1"/>
</dbReference>
<dbReference type="SUPFAM" id="SSF55874">
    <property type="entry name" value="ATPase domain of HSP90 chaperone/DNA topoisomerase II/histidine kinase"/>
    <property type="match status" value="1"/>
</dbReference>
<dbReference type="InterPro" id="IPR011006">
    <property type="entry name" value="CheY-like_superfamily"/>
</dbReference>
<dbReference type="PROSITE" id="PS00041">
    <property type="entry name" value="HTH_ARAC_FAMILY_1"/>
    <property type="match status" value="1"/>
</dbReference>
<dbReference type="EC" id="2.7.13.3" evidence="2"/>
<dbReference type="SUPFAM" id="SSF63829">
    <property type="entry name" value="Calcium-dependent phosphotriesterase"/>
    <property type="match status" value="3"/>
</dbReference>
<evidence type="ECO:0000256" key="11">
    <source>
        <dbReference type="ARBA" id="ARBA00023163"/>
    </source>
</evidence>
<keyword evidence="9" id="KW-0805">Transcription regulation</keyword>
<dbReference type="Proteomes" id="UP000514509">
    <property type="component" value="Chromosome"/>
</dbReference>
<keyword evidence="17" id="KW-1185">Reference proteome</keyword>
<evidence type="ECO:0000313" key="17">
    <source>
        <dbReference type="Proteomes" id="UP000514509"/>
    </source>
</evidence>
<evidence type="ECO:0000256" key="12">
    <source>
        <dbReference type="PROSITE-ProRule" id="PRU00169"/>
    </source>
</evidence>
<dbReference type="InterPro" id="IPR015943">
    <property type="entry name" value="WD40/YVTN_repeat-like_dom_sf"/>
</dbReference>
<dbReference type="InterPro" id="IPR013783">
    <property type="entry name" value="Ig-like_fold"/>
</dbReference>
<organism evidence="16 17">
    <name type="scientific">Adhaeribacter radiodurans</name>
    <dbReference type="NCBI Taxonomy" id="2745197"/>
    <lineage>
        <taxon>Bacteria</taxon>
        <taxon>Pseudomonadati</taxon>
        <taxon>Bacteroidota</taxon>
        <taxon>Cytophagia</taxon>
        <taxon>Cytophagales</taxon>
        <taxon>Hymenobacteraceae</taxon>
        <taxon>Adhaeribacter</taxon>
    </lineage>
</organism>
<dbReference type="GO" id="GO:0003700">
    <property type="term" value="F:DNA-binding transcription factor activity"/>
    <property type="evidence" value="ECO:0007669"/>
    <property type="project" value="InterPro"/>
</dbReference>
<dbReference type="SMART" id="SM00388">
    <property type="entry name" value="HisKA"/>
    <property type="match status" value="1"/>
</dbReference>
<keyword evidence="5" id="KW-0547">Nucleotide-binding</keyword>
<feature type="domain" description="Response regulatory" evidence="15">
    <location>
        <begin position="1125"/>
        <end position="1242"/>
    </location>
</feature>
<dbReference type="InterPro" id="IPR009057">
    <property type="entry name" value="Homeodomain-like_sf"/>
</dbReference>
<dbReference type="CDD" id="cd00082">
    <property type="entry name" value="HisKA"/>
    <property type="match status" value="1"/>
</dbReference>
<evidence type="ECO:0000256" key="4">
    <source>
        <dbReference type="ARBA" id="ARBA00022679"/>
    </source>
</evidence>
<keyword evidence="4" id="KW-0808">Transferase</keyword>
<gene>
    <name evidence="16" type="ORF">HUW48_08850</name>
</gene>
<dbReference type="Pfam" id="PF08450">
    <property type="entry name" value="SGL"/>
    <property type="match status" value="1"/>
</dbReference>
<dbReference type="Gene3D" id="3.30.565.10">
    <property type="entry name" value="Histidine kinase-like ATPase, C-terminal domain"/>
    <property type="match status" value="1"/>
</dbReference>
<proteinExistence type="predicted"/>
<sequence>MLPLWAQDITFENVTLPPGSDPHDMFDIRQDPQGYLWVATTMGLMRYNGYNWSTYQHDPKNTHSLINDNVKTVCPTRDGLVWVGTWGMGLDCLDPETGKVTHHQLVNRKDYNYGENHIACILEDRKGNLWVGAKSGLYRRDAKTGRFVHYASRAQDSTSLSHPQVNVIYEDQEGTLWIGTGDPEANQPLGGGLNKLDPQTGRFTRYLHQPTNVHSLVDNRILALFEDSRGTFWVGTAGNGLHTMDRKKGQFTRFPYQENHPEKLSRPYSKLKEIRETSFNGFGIRFIVEDPTGAIWIGTYDGGANRFEPTSGRVTHFETPADGLPDYNLLSAYRTREGVLWMGTLLGHLIKVVTRPKLITRVNTSSGVHIFREDSAGTLWMGTISGLIAREPVSTSSRAWLRQISEQTSLLTDHVTRLDPDQQGNWWISTWRNGLYCYQPADQRFIHYQHDSLQTASLSPGEVIGVYQDRSGTRWVPTKGGLDRIDDLSGQFTHYRHDPNDSTSISASSCLQVLEDHTGAFWVATNGGGLNLLDRATGKFTLTNIPRWEVITQLLEDASGTLWVSASSGLYRYDQLGKRFLPFLDPGSGKTFPFVRALLEDNGGNLWAATPNGIVAIDTPRDSLRWFGANYGIPPGEDIFFGSRYKSRDGTLFFGSMDKYFHFRPEALLKSRPIPPMLVLSALRVRNHLVTSQPNGPLRESLAKAATIHLAHDQSIFSLDFVAIDYRHPDQHLYTYRLENYDLGWRPVSSERTANYYNVPPGEHRFRIRAANSDGIWVEKEVMILIAPPWWRTTWAYALYVLAFAGIFYGGWQTLLGRERAKNKRKLTQLKAEQLLEIERLKSRFFANISHELRTPLTLILSPLEKKLRTLEANHPDQADFRLMQRNGQRLLHLVNQLLDLSKLEAGKMKLETQQGDLVPFFHRITDAFASLAEDRKIHFTVLAPAESRWVSFDADKLEKILNNLLSNAFKFTLAHGEVTAILTLKFSLTPLILPSEKVFLQAEFTVQDTGIGISPQQLELIFDRFHQVDNSLTREQEGTGIGLSLTRELVELHEGTIVVNSEPGKGSQFVVTLPLELVPLWKQDGTEPAQEESYPAFNAIPIQRAERVITKEVAPLESNHQVPLVLVVEDNADLRQFISQSLTEFSFFEVIEAINGVEGLHQALEHIPDLIISDIMMPQMDGIALCHKLKTDEKTSHIPIVLLTAKASGDSKVEGLETGADDYLTKPFQLRELMVRLHNLIEGRRKLRERYSRQVRVQPKDIAITSADERFLTRAMVLLEQHIGEVDFSVERLGKEIGMSRMQLYRKLQALTGQSPSDFIKTMRLQYAAQLLVKNSGTVSEISYQVGFSSHSYFSKCFAEQYGRTPSEYVADQAPTS</sequence>
<dbReference type="FunFam" id="1.10.287.130:FF:000045">
    <property type="entry name" value="Two-component system sensor histidine kinase/response regulator"/>
    <property type="match status" value="1"/>
</dbReference>
<dbReference type="Pfam" id="PF07495">
    <property type="entry name" value="Y_Y_Y"/>
    <property type="match status" value="1"/>
</dbReference>
<evidence type="ECO:0000259" key="15">
    <source>
        <dbReference type="PROSITE" id="PS50110"/>
    </source>
</evidence>
<dbReference type="FunFam" id="3.30.565.10:FF:000037">
    <property type="entry name" value="Hybrid sensor histidine kinase/response regulator"/>
    <property type="match status" value="1"/>
</dbReference>
<reference evidence="16 17" key="2">
    <citation type="submission" date="2020-08" db="EMBL/GenBank/DDBJ databases">
        <title>Adhaeribacter dokdonensis sp. nov., isolated from the rhizosphere of Elymus tsukushiensis, a plant native to the Dokdo Islands, Republic of Korea.</title>
        <authorList>
            <person name="Ghim S.Y."/>
        </authorList>
    </citation>
    <scope>NUCLEOTIDE SEQUENCE [LARGE SCALE GENOMIC DNA]</scope>
    <source>
        <strain evidence="16 17">KUDC8001</strain>
    </source>
</reference>
<dbReference type="InterPro" id="IPR001789">
    <property type="entry name" value="Sig_transdc_resp-reg_receiver"/>
</dbReference>
<dbReference type="Gene3D" id="3.40.50.2300">
    <property type="match status" value="1"/>
</dbReference>
<keyword evidence="7" id="KW-0067">ATP-binding</keyword>
<dbReference type="EMBL" id="CP055153">
    <property type="protein sequence ID" value="QMU28145.1"/>
    <property type="molecule type" value="Genomic_DNA"/>
</dbReference>
<evidence type="ECO:0000256" key="6">
    <source>
        <dbReference type="ARBA" id="ARBA00022777"/>
    </source>
</evidence>
<dbReference type="Gene3D" id="2.130.10.10">
    <property type="entry name" value="YVTN repeat-like/Quinoprotein amine dehydrogenase"/>
    <property type="match status" value="4"/>
</dbReference>
<dbReference type="InterPro" id="IPR005467">
    <property type="entry name" value="His_kinase_dom"/>
</dbReference>
<dbReference type="PROSITE" id="PS50109">
    <property type="entry name" value="HIS_KIN"/>
    <property type="match status" value="1"/>
</dbReference>
<dbReference type="Pfam" id="PF00072">
    <property type="entry name" value="Response_reg"/>
    <property type="match status" value="1"/>
</dbReference>
<dbReference type="PROSITE" id="PS01124">
    <property type="entry name" value="HTH_ARAC_FAMILY_2"/>
    <property type="match status" value="1"/>
</dbReference>
<dbReference type="SUPFAM" id="SSF52172">
    <property type="entry name" value="CheY-like"/>
    <property type="match status" value="1"/>
</dbReference>
<dbReference type="InterPro" id="IPR004358">
    <property type="entry name" value="Sig_transdc_His_kin-like_C"/>
</dbReference>
<dbReference type="Gene3D" id="1.10.10.60">
    <property type="entry name" value="Homeodomain-like"/>
    <property type="match status" value="1"/>
</dbReference>
<evidence type="ECO:0000256" key="5">
    <source>
        <dbReference type="ARBA" id="ARBA00022741"/>
    </source>
</evidence>
<evidence type="ECO:0000256" key="10">
    <source>
        <dbReference type="ARBA" id="ARBA00023125"/>
    </source>
</evidence>
<feature type="domain" description="HTH araC/xylS-type" evidence="13">
    <location>
        <begin position="1274"/>
        <end position="1373"/>
    </location>
</feature>
<dbReference type="KEGG" id="add:HUW48_08850"/>
<dbReference type="SUPFAM" id="SSF47384">
    <property type="entry name" value="Homodimeric domain of signal transducing histidine kinase"/>
    <property type="match status" value="1"/>
</dbReference>
<dbReference type="Gene3D" id="2.60.40.10">
    <property type="entry name" value="Immunoglobulins"/>
    <property type="match status" value="1"/>
</dbReference>
<accession>A0A7L7L6K5</accession>
<keyword evidence="11" id="KW-0804">Transcription</keyword>
<name>A0A7L7L6K5_9BACT</name>
<dbReference type="CDD" id="cd17574">
    <property type="entry name" value="REC_OmpR"/>
    <property type="match status" value="1"/>
</dbReference>
<dbReference type="InterPro" id="IPR036097">
    <property type="entry name" value="HisK_dim/P_sf"/>
</dbReference>
<dbReference type="GO" id="GO:0000155">
    <property type="term" value="F:phosphorelay sensor kinase activity"/>
    <property type="evidence" value="ECO:0007669"/>
    <property type="project" value="InterPro"/>
</dbReference>
<dbReference type="CDD" id="cd16922">
    <property type="entry name" value="HATPase_EvgS-ArcB-TorS-like"/>
    <property type="match status" value="1"/>
</dbReference>
<keyword evidence="3 12" id="KW-0597">Phosphoprotein</keyword>
<keyword evidence="6" id="KW-0418">Kinase</keyword>
<dbReference type="GO" id="GO:0043565">
    <property type="term" value="F:sequence-specific DNA binding"/>
    <property type="evidence" value="ECO:0007669"/>
    <property type="project" value="InterPro"/>
</dbReference>
<dbReference type="SUPFAM" id="SSF46689">
    <property type="entry name" value="Homeodomain-like"/>
    <property type="match status" value="1"/>
</dbReference>
<reference evidence="16 17" key="1">
    <citation type="submission" date="2020-06" db="EMBL/GenBank/DDBJ databases">
        <authorList>
            <person name="Hwang Y.J."/>
        </authorList>
    </citation>
    <scope>NUCLEOTIDE SEQUENCE [LARGE SCALE GENOMIC DNA]</scope>
    <source>
        <strain evidence="16 17">KUDC8001</strain>
    </source>
</reference>
<dbReference type="InterPro" id="IPR011110">
    <property type="entry name" value="Reg_prop"/>
</dbReference>
<dbReference type="Gene3D" id="1.10.287.130">
    <property type="match status" value="1"/>
</dbReference>
<dbReference type="PRINTS" id="PR00344">
    <property type="entry name" value="BCTRLSENSOR"/>
</dbReference>
<dbReference type="Pfam" id="PF07494">
    <property type="entry name" value="Reg_prop"/>
    <property type="match status" value="1"/>
</dbReference>
<dbReference type="PROSITE" id="PS50110">
    <property type="entry name" value="RESPONSE_REGULATORY"/>
    <property type="match status" value="1"/>
</dbReference>
<dbReference type="RefSeq" id="WP_182415333.1">
    <property type="nucleotide sequence ID" value="NZ_CP055153.1"/>
</dbReference>
<dbReference type="GO" id="GO:0005524">
    <property type="term" value="F:ATP binding"/>
    <property type="evidence" value="ECO:0007669"/>
    <property type="project" value="UniProtKB-KW"/>
</dbReference>
<evidence type="ECO:0000256" key="3">
    <source>
        <dbReference type="ARBA" id="ARBA00022553"/>
    </source>
</evidence>
<dbReference type="InterPro" id="IPR013658">
    <property type="entry name" value="SGL"/>
</dbReference>
<dbReference type="InterPro" id="IPR003661">
    <property type="entry name" value="HisK_dim/P_dom"/>
</dbReference>
<dbReference type="InterPro" id="IPR011123">
    <property type="entry name" value="Y_Y_Y"/>
</dbReference>
<evidence type="ECO:0000313" key="16">
    <source>
        <dbReference type="EMBL" id="QMU28145.1"/>
    </source>
</evidence>
<evidence type="ECO:0000259" key="13">
    <source>
        <dbReference type="PROSITE" id="PS01124"/>
    </source>
</evidence>
<evidence type="ECO:0000256" key="2">
    <source>
        <dbReference type="ARBA" id="ARBA00012438"/>
    </source>
</evidence>
<dbReference type="InterPro" id="IPR036890">
    <property type="entry name" value="HATPase_C_sf"/>
</dbReference>
<dbReference type="PANTHER" id="PTHR43547">
    <property type="entry name" value="TWO-COMPONENT HISTIDINE KINASE"/>
    <property type="match status" value="1"/>
</dbReference>
<dbReference type="InterPro" id="IPR018060">
    <property type="entry name" value="HTH_AraC"/>
</dbReference>
<keyword evidence="8" id="KW-0902">Two-component regulatory system</keyword>
<evidence type="ECO:0000256" key="8">
    <source>
        <dbReference type="ARBA" id="ARBA00023012"/>
    </source>
</evidence>
<dbReference type="SMART" id="SM00448">
    <property type="entry name" value="REC"/>
    <property type="match status" value="1"/>
</dbReference>
<dbReference type="SMART" id="SM00342">
    <property type="entry name" value="HTH_ARAC"/>
    <property type="match status" value="1"/>
</dbReference>
<dbReference type="Pfam" id="PF02518">
    <property type="entry name" value="HATPase_c"/>
    <property type="match status" value="1"/>
</dbReference>
<dbReference type="Pfam" id="PF00512">
    <property type="entry name" value="HisKA"/>
    <property type="match status" value="1"/>
</dbReference>
<protein>
    <recommendedName>
        <fullName evidence="2">histidine kinase</fullName>
        <ecNumber evidence="2">2.7.13.3</ecNumber>
    </recommendedName>
</protein>
<keyword evidence="10" id="KW-0238">DNA-binding</keyword>
<dbReference type="PANTHER" id="PTHR43547:SF2">
    <property type="entry name" value="HYBRID SIGNAL TRANSDUCTION HISTIDINE KINASE C"/>
    <property type="match status" value="1"/>
</dbReference>
<evidence type="ECO:0000256" key="9">
    <source>
        <dbReference type="ARBA" id="ARBA00023015"/>
    </source>
</evidence>
<evidence type="ECO:0000256" key="1">
    <source>
        <dbReference type="ARBA" id="ARBA00000085"/>
    </source>
</evidence>
<dbReference type="InterPro" id="IPR003594">
    <property type="entry name" value="HATPase_dom"/>
</dbReference>
<evidence type="ECO:0000256" key="7">
    <source>
        <dbReference type="ARBA" id="ARBA00022840"/>
    </source>
</evidence>
<feature type="domain" description="Histidine kinase" evidence="14">
    <location>
        <begin position="848"/>
        <end position="1078"/>
    </location>
</feature>
<comment type="catalytic activity">
    <reaction evidence="1">
        <text>ATP + protein L-histidine = ADP + protein N-phospho-L-histidine.</text>
        <dbReference type="EC" id="2.7.13.3"/>
    </reaction>
</comment>
<dbReference type="InterPro" id="IPR018062">
    <property type="entry name" value="HTH_AraC-typ_CS"/>
</dbReference>
<dbReference type="SMART" id="SM00387">
    <property type="entry name" value="HATPase_c"/>
    <property type="match status" value="1"/>
</dbReference>